<evidence type="ECO:0000313" key="2">
    <source>
        <dbReference type="Proteomes" id="UP000285906"/>
    </source>
</evidence>
<name>A0A420CPP0_9FLAO</name>
<comment type="caution">
    <text evidence="1">The sequence shown here is derived from an EMBL/GenBank/DDBJ whole genome shotgun (WGS) entry which is preliminary data.</text>
</comment>
<dbReference type="AlphaFoldDB" id="A0A420CPP0"/>
<dbReference type="EMBL" id="RAQH01000009">
    <property type="protein sequence ID" value="RKE80379.1"/>
    <property type="molecule type" value="Genomic_DNA"/>
</dbReference>
<proteinExistence type="predicted"/>
<evidence type="ECO:0000313" key="1">
    <source>
        <dbReference type="EMBL" id="RKE80379.1"/>
    </source>
</evidence>
<gene>
    <name evidence="1" type="ORF">BXY58_2901</name>
</gene>
<sequence length="67" mass="8220">MLPCFKLVCKYRSKIIYSEIFFEVFSKLKFDFQSVKSKMYIIRKFSFDFFVKTKMVTNVDEVGLFWF</sequence>
<dbReference type="Proteomes" id="UP000285906">
    <property type="component" value="Unassembled WGS sequence"/>
</dbReference>
<protein>
    <submittedName>
        <fullName evidence="1">Uncharacterized protein</fullName>
    </submittedName>
</protein>
<organism evidence="1 2">
    <name type="scientific">Epilithonimonas arachidiradicis</name>
    <dbReference type="NCBI Taxonomy" id="1617282"/>
    <lineage>
        <taxon>Bacteria</taxon>
        <taxon>Pseudomonadati</taxon>
        <taxon>Bacteroidota</taxon>
        <taxon>Flavobacteriia</taxon>
        <taxon>Flavobacteriales</taxon>
        <taxon>Weeksellaceae</taxon>
        <taxon>Chryseobacterium group</taxon>
        <taxon>Epilithonimonas</taxon>
    </lineage>
</organism>
<accession>A0A420CPP0</accession>
<reference evidence="1 2" key="1">
    <citation type="submission" date="2018-09" db="EMBL/GenBank/DDBJ databases">
        <title>Genomic Encyclopedia of Archaeal and Bacterial Type Strains, Phase II (KMG-II): from individual species to whole genera.</title>
        <authorList>
            <person name="Goeker M."/>
        </authorList>
    </citation>
    <scope>NUCLEOTIDE SEQUENCE [LARGE SCALE GENOMIC DNA]</scope>
    <source>
        <strain evidence="1 2">DSM 27620</strain>
    </source>
</reference>